<feature type="region of interest" description="Disordered" evidence="1">
    <location>
        <begin position="93"/>
        <end position="133"/>
    </location>
</feature>
<feature type="compositionally biased region" description="Polar residues" evidence="1">
    <location>
        <begin position="38"/>
        <end position="56"/>
    </location>
</feature>
<dbReference type="AlphaFoldDB" id="A0A0C9TH52"/>
<evidence type="ECO:0000256" key="1">
    <source>
        <dbReference type="SAM" id="MobiDB-lite"/>
    </source>
</evidence>
<feature type="compositionally biased region" description="Polar residues" evidence="1">
    <location>
        <begin position="349"/>
        <end position="358"/>
    </location>
</feature>
<dbReference type="Proteomes" id="UP000053647">
    <property type="component" value="Unassembled WGS sequence"/>
</dbReference>
<feature type="compositionally biased region" description="Low complexity" evidence="1">
    <location>
        <begin position="57"/>
        <end position="69"/>
    </location>
</feature>
<organism evidence="2 3">
    <name type="scientific">Paxillus involutus ATCC 200175</name>
    <dbReference type="NCBI Taxonomy" id="664439"/>
    <lineage>
        <taxon>Eukaryota</taxon>
        <taxon>Fungi</taxon>
        <taxon>Dikarya</taxon>
        <taxon>Basidiomycota</taxon>
        <taxon>Agaricomycotina</taxon>
        <taxon>Agaricomycetes</taxon>
        <taxon>Agaricomycetidae</taxon>
        <taxon>Boletales</taxon>
        <taxon>Paxilineae</taxon>
        <taxon>Paxillaceae</taxon>
        <taxon>Paxillus</taxon>
    </lineage>
</organism>
<feature type="compositionally biased region" description="Polar residues" evidence="1">
    <location>
        <begin position="179"/>
        <end position="190"/>
    </location>
</feature>
<gene>
    <name evidence="2" type="ORF">PAXINDRAFT_103008</name>
</gene>
<protein>
    <submittedName>
        <fullName evidence="2">Uncharacterized protein</fullName>
    </submittedName>
</protein>
<dbReference type="HOGENOM" id="CLU_671028_0_0_1"/>
<reference evidence="2 3" key="1">
    <citation type="submission" date="2014-06" db="EMBL/GenBank/DDBJ databases">
        <authorList>
            <consortium name="DOE Joint Genome Institute"/>
            <person name="Kuo A."/>
            <person name="Kohler A."/>
            <person name="Nagy L.G."/>
            <person name="Floudas D."/>
            <person name="Copeland A."/>
            <person name="Barry K.W."/>
            <person name="Cichocki N."/>
            <person name="Veneault-Fourrey C."/>
            <person name="LaButti K."/>
            <person name="Lindquist E.A."/>
            <person name="Lipzen A."/>
            <person name="Lundell T."/>
            <person name="Morin E."/>
            <person name="Murat C."/>
            <person name="Sun H."/>
            <person name="Tunlid A."/>
            <person name="Henrissat B."/>
            <person name="Grigoriev I.V."/>
            <person name="Hibbett D.S."/>
            <person name="Martin F."/>
            <person name="Nordberg H.P."/>
            <person name="Cantor M.N."/>
            <person name="Hua S.X."/>
        </authorList>
    </citation>
    <scope>NUCLEOTIDE SEQUENCE [LARGE SCALE GENOMIC DNA]</scope>
    <source>
        <strain evidence="2 3">ATCC 200175</strain>
    </source>
</reference>
<evidence type="ECO:0000313" key="3">
    <source>
        <dbReference type="Proteomes" id="UP000053647"/>
    </source>
</evidence>
<keyword evidence="3" id="KW-1185">Reference proteome</keyword>
<dbReference type="OrthoDB" id="2712521at2759"/>
<feature type="region of interest" description="Disordered" evidence="1">
    <location>
        <begin position="247"/>
        <end position="278"/>
    </location>
</feature>
<feature type="compositionally biased region" description="Polar residues" evidence="1">
    <location>
        <begin position="15"/>
        <end position="29"/>
    </location>
</feature>
<feature type="region of interest" description="Disordered" evidence="1">
    <location>
        <begin position="171"/>
        <end position="190"/>
    </location>
</feature>
<evidence type="ECO:0000313" key="2">
    <source>
        <dbReference type="EMBL" id="KIJ07322.1"/>
    </source>
</evidence>
<feature type="region of interest" description="Disordered" evidence="1">
    <location>
        <begin position="1"/>
        <end position="80"/>
    </location>
</feature>
<reference evidence="3" key="2">
    <citation type="submission" date="2015-01" db="EMBL/GenBank/DDBJ databases">
        <title>Evolutionary Origins and Diversification of the Mycorrhizal Mutualists.</title>
        <authorList>
            <consortium name="DOE Joint Genome Institute"/>
            <consortium name="Mycorrhizal Genomics Consortium"/>
            <person name="Kohler A."/>
            <person name="Kuo A."/>
            <person name="Nagy L.G."/>
            <person name="Floudas D."/>
            <person name="Copeland A."/>
            <person name="Barry K.W."/>
            <person name="Cichocki N."/>
            <person name="Veneault-Fourrey C."/>
            <person name="LaButti K."/>
            <person name="Lindquist E.A."/>
            <person name="Lipzen A."/>
            <person name="Lundell T."/>
            <person name="Morin E."/>
            <person name="Murat C."/>
            <person name="Riley R."/>
            <person name="Ohm R."/>
            <person name="Sun H."/>
            <person name="Tunlid A."/>
            <person name="Henrissat B."/>
            <person name="Grigoriev I.V."/>
            <person name="Hibbett D.S."/>
            <person name="Martin F."/>
        </authorList>
    </citation>
    <scope>NUCLEOTIDE SEQUENCE [LARGE SCALE GENOMIC DNA]</scope>
    <source>
        <strain evidence="3">ATCC 200175</strain>
    </source>
</reference>
<name>A0A0C9TH52_PAXIN</name>
<feature type="region of interest" description="Disordered" evidence="1">
    <location>
        <begin position="311"/>
        <end position="410"/>
    </location>
</feature>
<dbReference type="EMBL" id="KN819933">
    <property type="protein sequence ID" value="KIJ07322.1"/>
    <property type="molecule type" value="Genomic_DNA"/>
</dbReference>
<proteinExistence type="predicted"/>
<feature type="compositionally biased region" description="Basic and acidic residues" evidence="1">
    <location>
        <begin position="378"/>
        <end position="398"/>
    </location>
</feature>
<accession>A0A0C9TH52</accession>
<sequence length="410" mass="43845">MRLSGESPDAEPRSSETSAGNSQIRNQPESIEMIAIPETSTVSAHASPQLTPSTDRSSSAIPSCEPSSSTPNVISAPLIVSSPEERAFIQEYRRRKDKPVILSGPARDRDSYVHLEPSTPLPPSSGSVTPCPSLTPLLISPQARFHIRAGPSPIHRTTLALLSPSSLSAASRHSHSCHQPSTTGDAQSLDQTASVGNTVVEGRDTIKTVSPGSPAADEADRQRDILHLQEKNEQLRRQLDDAVAAMRKAEAAREGLATGSPGAGPSTTQDGPSGGSKLITDIQVEHSAFSNVPSQGHPPSPTQFISDSIEAEEQANEKRKENTFSDQTNKATDSQHRVHPSHHHDPTKNDITMASPASTAADVANLQRGLLQMQEQLDQLRRRFDDPTRKGVAERDGLDTAVEAGPSSRN</sequence>